<dbReference type="Pfam" id="PF02896">
    <property type="entry name" value="PEP-utilizers_C"/>
    <property type="match status" value="1"/>
</dbReference>
<dbReference type="InterPro" id="IPR050499">
    <property type="entry name" value="PEP-utilizing_PTS_enzyme"/>
</dbReference>
<evidence type="ECO:0000256" key="9">
    <source>
        <dbReference type="ARBA" id="ARBA00022490"/>
    </source>
</evidence>
<evidence type="ECO:0000256" key="5">
    <source>
        <dbReference type="ARBA" id="ARBA00007837"/>
    </source>
</evidence>
<dbReference type="InterPro" id="IPR040442">
    <property type="entry name" value="Pyrv_kinase-like_dom_sf"/>
</dbReference>
<dbReference type="GO" id="GO:0016301">
    <property type="term" value="F:kinase activity"/>
    <property type="evidence" value="ECO:0007669"/>
    <property type="project" value="UniProtKB-KW"/>
</dbReference>
<comment type="similarity">
    <text evidence="5">Belongs to the PEP-utilizing enzyme family.</text>
</comment>
<keyword evidence="14" id="KW-0418">Kinase</keyword>
<feature type="domain" description="Phosphotransferase system enzyme I N-terminal" evidence="19">
    <location>
        <begin position="7"/>
        <end position="128"/>
    </location>
</feature>
<dbReference type="SUPFAM" id="SSF51621">
    <property type="entry name" value="Phosphoenolpyruvate/pyruvate domain"/>
    <property type="match status" value="1"/>
</dbReference>
<comment type="subcellular location">
    <subcellularLocation>
        <location evidence="4">Cytoplasm</location>
    </subcellularLocation>
</comment>
<evidence type="ECO:0000259" key="18">
    <source>
        <dbReference type="Pfam" id="PF02896"/>
    </source>
</evidence>
<dbReference type="Gene3D" id="1.10.274.10">
    <property type="entry name" value="PtsI, HPr-binding domain"/>
    <property type="match status" value="1"/>
</dbReference>
<evidence type="ECO:0000256" key="16">
    <source>
        <dbReference type="ARBA" id="ARBA00033235"/>
    </source>
</evidence>
<evidence type="ECO:0000256" key="3">
    <source>
        <dbReference type="ARBA" id="ARBA00002728"/>
    </source>
</evidence>
<evidence type="ECO:0000256" key="10">
    <source>
        <dbReference type="ARBA" id="ARBA00022597"/>
    </source>
</evidence>
<dbReference type="InterPro" id="IPR036637">
    <property type="entry name" value="Phosphohistidine_dom_sf"/>
</dbReference>
<keyword evidence="21" id="KW-1185">Reference proteome</keyword>
<keyword evidence="11 20" id="KW-0808">Transferase</keyword>
<evidence type="ECO:0000256" key="7">
    <source>
        <dbReference type="ARBA" id="ARBA00016544"/>
    </source>
</evidence>
<evidence type="ECO:0000256" key="12">
    <source>
        <dbReference type="ARBA" id="ARBA00022683"/>
    </source>
</evidence>
<dbReference type="PRINTS" id="PR01736">
    <property type="entry name" value="PHPHTRNFRASE"/>
</dbReference>
<dbReference type="InterPro" id="IPR036618">
    <property type="entry name" value="PtsI_HPr-bd_sf"/>
</dbReference>
<name>A0A0L6JTE6_9FIRM</name>
<dbReference type="GO" id="GO:0008965">
    <property type="term" value="F:phosphoenolpyruvate-protein phosphotransferase activity"/>
    <property type="evidence" value="ECO:0007669"/>
    <property type="project" value="UniProtKB-EC"/>
</dbReference>
<evidence type="ECO:0000256" key="4">
    <source>
        <dbReference type="ARBA" id="ARBA00004496"/>
    </source>
</evidence>
<dbReference type="STRING" id="398512.Bccel_4395"/>
<keyword evidence="13" id="KW-0479">Metal-binding</keyword>
<keyword evidence="15" id="KW-0460">Magnesium</keyword>
<dbReference type="Pfam" id="PF00391">
    <property type="entry name" value="PEP-utilizers"/>
    <property type="match status" value="1"/>
</dbReference>
<dbReference type="PANTHER" id="PTHR46244:SF3">
    <property type="entry name" value="PHOSPHOENOLPYRUVATE-PROTEIN PHOSPHOTRANSFERASE"/>
    <property type="match status" value="1"/>
</dbReference>
<dbReference type="InterPro" id="IPR015813">
    <property type="entry name" value="Pyrv/PenolPyrv_kinase-like_dom"/>
</dbReference>
<dbReference type="PANTHER" id="PTHR46244">
    <property type="entry name" value="PHOSPHOENOLPYRUVATE-PROTEIN PHOSPHOTRANSFERASE"/>
    <property type="match status" value="1"/>
</dbReference>
<evidence type="ECO:0000256" key="13">
    <source>
        <dbReference type="ARBA" id="ARBA00022723"/>
    </source>
</evidence>
<dbReference type="OrthoDB" id="9765468at2"/>
<dbReference type="PATRIC" id="fig|398512.5.peg.4604"/>
<sequence length="577" mass="64538">MGKFILNGTPVSSGAGVGKIYAFEQTSIEINRGKIKESLIDEEILRLEVAIDKTLLEICDLSNDLRQRLEAENSLIFEAYKTILEDKYFISEIKDLIIVKKIFAENAVDMCINSYVTAIEISDNDYAKQSIIDIKEIGSRIIRNIIGGKTVKQNLDDIDSKCIIGIKCLTPWLAAAFGKKNVTGVISEEGAAYFSHAAIILRGLGIPLMNKVSYDFILKSNGQTAILDCNNGTLIIDPDKKEISRYKDLYKSRIFDLGGFFRKKNTHAETIDKKRIVVMANISNIDECDIAVSNLADGIGLVRTEILFINSKDIPDEKQQYAAYSKIVKKMKPEPVFIRTWDAGEDKIFSGFTSKMSINKEGLKGIRFSFTQMDVLTAQISAIVHSALFGQVGIMFPMVNDVSDIFKVKGIINNVVNCMDDKIRAKLNLKIGAVIENRKGIENIDSILEEVDFISIGTNDLLEEMQGASRKHSIENHKLYLHPDFLTVVKYCCMKSHDKGKPVSVCGEMASDIPAAILLIGMGVDGLSMHPAKITSHKELIRKISYHESREILDEALRKLDEREVTEMLNEWLKTSI</sequence>
<dbReference type="Proteomes" id="UP000036923">
    <property type="component" value="Unassembled WGS sequence"/>
</dbReference>
<dbReference type="InterPro" id="IPR008279">
    <property type="entry name" value="PEP-util_enz_mobile_dom"/>
</dbReference>
<dbReference type="Gene3D" id="3.50.30.10">
    <property type="entry name" value="Phosphohistidine domain"/>
    <property type="match status" value="1"/>
</dbReference>
<dbReference type="Gene3D" id="3.20.20.60">
    <property type="entry name" value="Phosphoenolpyruvate-binding domains"/>
    <property type="match status" value="1"/>
</dbReference>
<dbReference type="GO" id="GO:0009401">
    <property type="term" value="P:phosphoenolpyruvate-dependent sugar phosphotransferase system"/>
    <property type="evidence" value="ECO:0007669"/>
    <property type="project" value="UniProtKB-KW"/>
</dbReference>
<keyword evidence="8" id="KW-0813">Transport</keyword>
<evidence type="ECO:0000259" key="17">
    <source>
        <dbReference type="Pfam" id="PF00391"/>
    </source>
</evidence>
<dbReference type="Pfam" id="PF05524">
    <property type="entry name" value="PEP-utilisers_N"/>
    <property type="match status" value="1"/>
</dbReference>
<feature type="domain" description="PEP-utilising enzyme C-terminal" evidence="18">
    <location>
        <begin position="263"/>
        <end position="545"/>
    </location>
</feature>
<dbReference type="SUPFAM" id="SSF52009">
    <property type="entry name" value="Phosphohistidine domain"/>
    <property type="match status" value="1"/>
</dbReference>
<evidence type="ECO:0000256" key="6">
    <source>
        <dbReference type="ARBA" id="ARBA00012232"/>
    </source>
</evidence>
<evidence type="ECO:0000256" key="15">
    <source>
        <dbReference type="ARBA" id="ARBA00022842"/>
    </source>
</evidence>
<keyword evidence="10" id="KW-0762">Sugar transport</keyword>
<dbReference type="RefSeq" id="WP_036937206.1">
    <property type="nucleotide sequence ID" value="NZ_JQKC01000005.1"/>
</dbReference>
<evidence type="ECO:0000313" key="20">
    <source>
        <dbReference type="EMBL" id="KNY29121.1"/>
    </source>
</evidence>
<dbReference type="InterPro" id="IPR008731">
    <property type="entry name" value="PTS_EIN"/>
</dbReference>
<dbReference type="GO" id="GO:0046872">
    <property type="term" value="F:metal ion binding"/>
    <property type="evidence" value="ECO:0007669"/>
    <property type="project" value="UniProtKB-KW"/>
</dbReference>
<dbReference type="GO" id="GO:0005737">
    <property type="term" value="C:cytoplasm"/>
    <property type="evidence" value="ECO:0007669"/>
    <property type="project" value="UniProtKB-SubCell"/>
</dbReference>
<dbReference type="NCBIfam" id="TIGR01417">
    <property type="entry name" value="PTS_I_fam"/>
    <property type="match status" value="1"/>
</dbReference>
<comment type="function">
    <text evidence="3">General (non sugar-specific) component of the phosphoenolpyruvate-dependent sugar phosphotransferase system (sugar PTS). This major carbohydrate active-transport system catalyzes the phosphorylation of incoming sugar substrates concomitantly with their translocation across the cell membrane. Enzyme I transfers the phosphoryl group from phosphoenolpyruvate (PEP) to the phosphoryl carrier protein (HPr).</text>
</comment>
<dbReference type="InterPro" id="IPR006318">
    <property type="entry name" value="PTS_EI-like"/>
</dbReference>
<organism evidence="20 21">
    <name type="scientific">Pseudobacteroides cellulosolvens ATCC 35603 = DSM 2933</name>
    <dbReference type="NCBI Taxonomy" id="398512"/>
    <lineage>
        <taxon>Bacteria</taxon>
        <taxon>Bacillati</taxon>
        <taxon>Bacillota</taxon>
        <taxon>Clostridia</taxon>
        <taxon>Eubacteriales</taxon>
        <taxon>Oscillospiraceae</taxon>
        <taxon>Pseudobacteroides</taxon>
    </lineage>
</organism>
<evidence type="ECO:0000259" key="19">
    <source>
        <dbReference type="Pfam" id="PF05524"/>
    </source>
</evidence>
<dbReference type="AlphaFoldDB" id="A0A0L6JTE6"/>
<dbReference type="EMBL" id="LGTC01000001">
    <property type="protein sequence ID" value="KNY29121.1"/>
    <property type="molecule type" value="Genomic_DNA"/>
</dbReference>
<evidence type="ECO:0000256" key="2">
    <source>
        <dbReference type="ARBA" id="ARBA00001946"/>
    </source>
</evidence>
<evidence type="ECO:0000256" key="14">
    <source>
        <dbReference type="ARBA" id="ARBA00022777"/>
    </source>
</evidence>
<accession>A0A0L6JTE6</accession>
<dbReference type="eggNOG" id="COG1080">
    <property type="taxonomic scope" value="Bacteria"/>
</dbReference>
<dbReference type="SUPFAM" id="SSF47831">
    <property type="entry name" value="Enzyme I of the PEP:sugar phosphotransferase system HPr-binding (sub)domain"/>
    <property type="match status" value="1"/>
</dbReference>
<reference evidence="21" key="1">
    <citation type="submission" date="2015-07" db="EMBL/GenBank/DDBJ databases">
        <title>Near-Complete Genome Sequence of the Cellulolytic Bacterium Bacteroides (Pseudobacteroides) cellulosolvens ATCC 35603.</title>
        <authorList>
            <person name="Dassa B."/>
            <person name="Utturkar S.M."/>
            <person name="Klingeman D.M."/>
            <person name="Hurt R.A."/>
            <person name="Keller M."/>
            <person name="Xu J."/>
            <person name="Reddy Y.H.K."/>
            <person name="Borovok I."/>
            <person name="Grinberg I.R."/>
            <person name="Lamed R."/>
            <person name="Zhivin O."/>
            <person name="Bayer E.A."/>
            <person name="Brown S.D."/>
        </authorList>
    </citation>
    <scope>NUCLEOTIDE SEQUENCE [LARGE SCALE GENOMIC DNA]</scope>
    <source>
        <strain evidence="21">DSM 2933</strain>
    </source>
</reference>
<feature type="domain" description="PEP-utilising enzyme mobile" evidence="17">
    <location>
        <begin position="159"/>
        <end position="232"/>
    </location>
</feature>
<protein>
    <recommendedName>
        <fullName evidence="7">Phosphoenolpyruvate-protein phosphotransferase</fullName>
        <ecNumber evidence="6">2.7.3.9</ecNumber>
    </recommendedName>
    <alternativeName>
        <fullName evidence="16">Phosphotransferase system, enzyme I</fullName>
    </alternativeName>
</protein>
<keyword evidence="9" id="KW-0963">Cytoplasm</keyword>
<evidence type="ECO:0000313" key="21">
    <source>
        <dbReference type="Proteomes" id="UP000036923"/>
    </source>
</evidence>
<dbReference type="InterPro" id="IPR000121">
    <property type="entry name" value="PEP_util_C"/>
</dbReference>
<keyword evidence="20" id="KW-0670">Pyruvate</keyword>
<evidence type="ECO:0000256" key="8">
    <source>
        <dbReference type="ARBA" id="ARBA00022448"/>
    </source>
</evidence>
<keyword evidence="12" id="KW-0598">Phosphotransferase system</keyword>
<comment type="cofactor">
    <cofactor evidence="2">
        <name>Mg(2+)</name>
        <dbReference type="ChEBI" id="CHEBI:18420"/>
    </cofactor>
</comment>
<proteinExistence type="inferred from homology"/>
<evidence type="ECO:0000256" key="1">
    <source>
        <dbReference type="ARBA" id="ARBA00000683"/>
    </source>
</evidence>
<comment type="catalytic activity">
    <reaction evidence="1">
        <text>L-histidyl-[protein] + phosphoenolpyruvate = N(pros)-phospho-L-histidyl-[protein] + pyruvate</text>
        <dbReference type="Rhea" id="RHEA:23880"/>
        <dbReference type="Rhea" id="RHEA-COMP:9745"/>
        <dbReference type="Rhea" id="RHEA-COMP:9746"/>
        <dbReference type="ChEBI" id="CHEBI:15361"/>
        <dbReference type="ChEBI" id="CHEBI:29979"/>
        <dbReference type="ChEBI" id="CHEBI:58702"/>
        <dbReference type="ChEBI" id="CHEBI:64837"/>
        <dbReference type="EC" id="2.7.3.9"/>
    </reaction>
</comment>
<evidence type="ECO:0000256" key="11">
    <source>
        <dbReference type="ARBA" id="ARBA00022679"/>
    </source>
</evidence>
<gene>
    <name evidence="20" type="ORF">Bccel_4395</name>
</gene>
<dbReference type="EC" id="2.7.3.9" evidence="6"/>
<comment type="caution">
    <text evidence="20">The sequence shown here is derived from an EMBL/GenBank/DDBJ whole genome shotgun (WGS) entry which is preliminary data.</text>
</comment>